<name>A0A484GYQ8_SOUCH</name>
<feature type="region of interest" description="Disordered" evidence="1">
    <location>
        <begin position="1"/>
        <end position="29"/>
    </location>
</feature>
<keyword evidence="3" id="KW-1185">Reference proteome</keyword>
<proteinExistence type="predicted"/>
<organism evidence="2 3">
    <name type="scientific">Sousa chinensis</name>
    <name type="common">Indo-pacific humpbacked dolphin</name>
    <name type="synonym">Steno chinensis</name>
    <dbReference type="NCBI Taxonomy" id="103600"/>
    <lineage>
        <taxon>Eukaryota</taxon>
        <taxon>Metazoa</taxon>
        <taxon>Chordata</taxon>
        <taxon>Craniata</taxon>
        <taxon>Vertebrata</taxon>
        <taxon>Euteleostomi</taxon>
        <taxon>Mammalia</taxon>
        <taxon>Eutheria</taxon>
        <taxon>Laurasiatheria</taxon>
        <taxon>Artiodactyla</taxon>
        <taxon>Whippomorpha</taxon>
        <taxon>Cetacea</taxon>
        <taxon>Odontoceti</taxon>
        <taxon>Delphinidae</taxon>
        <taxon>Sousa</taxon>
    </lineage>
</organism>
<feature type="compositionally biased region" description="Basic and acidic residues" evidence="1">
    <location>
        <begin position="1"/>
        <end position="19"/>
    </location>
</feature>
<feature type="non-terminal residue" evidence="2">
    <location>
        <position position="1"/>
    </location>
</feature>
<dbReference type="Proteomes" id="UP000295264">
    <property type="component" value="Unassembled WGS sequence"/>
</dbReference>
<comment type="caution">
    <text evidence="2">The sequence shown here is derived from an EMBL/GenBank/DDBJ whole genome shotgun (WGS) entry which is preliminary data.</text>
</comment>
<reference evidence="2 3" key="1">
    <citation type="journal article" date="2018" name="Genomics">
        <title>Molecular footprints of inshore aquatic adaptation in Indo-Pacific humpback dolphin (Sousa chinensis).</title>
        <authorList>
            <person name="Ming Y."/>
            <person name="Jian J."/>
            <person name="Yu F."/>
            <person name="Yu X."/>
            <person name="Wang J."/>
            <person name="Liu W."/>
        </authorList>
    </citation>
    <scope>NUCLEOTIDE SEQUENCE [LARGE SCALE GENOMIC DNA]</scope>
    <source>
        <strain evidence="2">MY-2018</strain>
        <tissue evidence="2">Skin</tissue>
    </source>
</reference>
<feature type="non-terminal residue" evidence="2">
    <location>
        <position position="29"/>
    </location>
</feature>
<evidence type="ECO:0000313" key="3">
    <source>
        <dbReference type="Proteomes" id="UP000295264"/>
    </source>
</evidence>
<gene>
    <name evidence="2" type="ORF">DBR06_SOUSAS15710036</name>
</gene>
<accession>A0A484GYQ8</accession>
<evidence type="ECO:0000313" key="2">
    <source>
        <dbReference type="EMBL" id="TEA40501.1"/>
    </source>
</evidence>
<protein>
    <submittedName>
        <fullName evidence="2">Uncharacterized protein</fullName>
    </submittedName>
</protein>
<sequence length="29" mass="3256">DYGEMHREHVHGLEERQEGGIRAATTSCS</sequence>
<dbReference type="EMBL" id="QWLN02002869">
    <property type="protein sequence ID" value="TEA40501.1"/>
    <property type="molecule type" value="Genomic_DNA"/>
</dbReference>
<dbReference type="AlphaFoldDB" id="A0A484GYQ8"/>
<evidence type="ECO:0000256" key="1">
    <source>
        <dbReference type="SAM" id="MobiDB-lite"/>
    </source>
</evidence>